<reference evidence="1 2" key="1">
    <citation type="submission" date="2019-03" db="EMBL/GenBank/DDBJ databases">
        <title>Single cell metagenomics reveals metabolic interactions within the superorganism composed of flagellate Streblomastix strix and complex community of Bacteroidetes bacteria on its surface.</title>
        <authorList>
            <person name="Treitli S.C."/>
            <person name="Kolisko M."/>
            <person name="Husnik F."/>
            <person name="Keeling P."/>
            <person name="Hampl V."/>
        </authorList>
    </citation>
    <scope>NUCLEOTIDE SEQUENCE [LARGE SCALE GENOMIC DNA]</scope>
    <source>
        <strain evidence="1">ST1C</strain>
    </source>
</reference>
<comment type="caution">
    <text evidence="1">The sequence shown here is derived from an EMBL/GenBank/DDBJ whole genome shotgun (WGS) entry which is preliminary data.</text>
</comment>
<dbReference type="Proteomes" id="UP000324800">
    <property type="component" value="Unassembled WGS sequence"/>
</dbReference>
<dbReference type="AlphaFoldDB" id="A0A5J4UFE4"/>
<protein>
    <submittedName>
        <fullName evidence="1">Uncharacterized protein</fullName>
    </submittedName>
</protein>
<gene>
    <name evidence="1" type="ORF">EZS28_036188</name>
</gene>
<feature type="non-terminal residue" evidence="1">
    <location>
        <position position="1"/>
    </location>
</feature>
<sequence length="156" mass="17698">KLNEKEKEKICQNIINNILPSTVGLVLTAKGGIYAYCNRNGYKFSSNQNEKVVTYGDSSEIDIFAQIYTHKDGNLVENRVVLPESKVRIKDKCVKKKVILHCKELKDQSNATHIASLFDILGKLNLDFTVKDKDFCIINDDCALDQMPKQLQFNEA</sequence>
<evidence type="ECO:0000313" key="2">
    <source>
        <dbReference type="Proteomes" id="UP000324800"/>
    </source>
</evidence>
<dbReference type="EMBL" id="SNRW01017500">
    <property type="protein sequence ID" value="KAA6368285.1"/>
    <property type="molecule type" value="Genomic_DNA"/>
</dbReference>
<proteinExistence type="predicted"/>
<organism evidence="1 2">
    <name type="scientific">Streblomastix strix</name>
    <dbReference type="NCBI Taxonomy" id="222440"/>
    <lineage>
        <taxon>Eukaryota</taxon>
        <taxon>Metamonada</taxon>
        <taxon>Preaxostyla</taxon>
        <taxon>Oxymonadida</taxon>
        <taxon>Streblomastigidae</taxon>
        <taxon>Streblomastix</taxon>
    </lineage>
</organism>
<accession>A0A5J4UFE4</accession>
<evidence type="ECO:0000313" key="1">
    <source>
        <dbReference type="EMBL" id="KAA6368285.1"/>
    </source>
</evidence>
<name>A0A5J4UFE4_9EUKA</name>